<dbReference type="Proteomes" id="UP001236652">
    <property type="component" value="Chromosome"/>
</dbReference>
<protein>
    <submittedName>
        <fullName evidence="3">M15 family metallopeptidase</fullName>
    </submittedName>
</protein>
<proteinExistence type="predicted"/>
<dbReference type="InterPro" id="IPR036366">
    <property type="entry name" value="PGBDSf"/>
</dbReference>
<dbReference type="Gene3D" id="3.30.1380.10">
    <property type="match status" value="1"/>
</dbReference>
<gene>
    <name evidence="3" type="ORF">QNI29_03650</name>
</gene>
<dbReference type="Pfam" id="PF13539">
    <property type="entry name" value="Peptidase_M15_4"/>
    <property type="match status" value="1"/>
</dbReference>
<dbReference type="InterPro" id="IPR009045">
    <property type="entry name" value="Zn_M74/Hedgehog-like"/>
</dbReference>
<dbReference type="Pfam" id="PF01471">
    <property type="entry name" value="PG_binding_1"/>
    <property type="match status" value="1"/>
</dbReference>
<evidence type="ECO:0000259" key="1">
    <source>
        <dbReference type="Pfam" id="PF01471"/>
    </source>
</evidence>
<accession>A0ABY8V002</accession>
<feature type="domain" description="Peptidoglycan binding-like" evidence="1">
    <location>
        <begin position="172"/>
        <end position="230"/>
    </location>
</feature>
<dbReference type="RefSeq" id="WP_231418529.1">
    <property type="nucleotide sequence ID" value="NZ_CP126446.1"/>
</dbReference>
<keyword evidence="4" id="KW-1185">Reference proteome</keyword>
<dbReference type="SUPFAM" id="SSF47090">
    <property type="entry name" value="PGBD-like"/>
    <property type="match status" value="1"/>
</dbReference>
<dbReference type="InterPro" id="IPR002477">
    <property type="entry name" value="Peptidoglycan-bd-like"/>
</dbReference>
<evidence type="ECO:0000259" key="2">
    <source>
        <dbReference type="Pfam" id="PF13539"/>
    </source>
</evidence>
<dbReference type="InterPro" id="IPR036365">
    <property type="entry name" value="PGBD-like_sf"/>
</dbReference>
<organism evidence="3 4">
    <name type="scientific">Pontibacillus chungwhensis</name>
    <dbReference type="NCBI Taxonomy" id="265426"/>
    <lineage>
        <taxon>Bacteria</taxon>
        <taxon>Bacillati</taxon>
        <taxon>Bacillota</taxon>
        <taxon>Bacilli</taxon>
        <taxon>Bacillales</taxon>
        <taxon>Bacillaceae</taxon>
        <taxon>Pontibacillus</taxon>
    </lineage>
</organism>
<dbReference type="InterPro" id="IPR039561">
    <property type="entry name" value="Peptidase_M15C"/>
</dbReference>
<dbReference type="EMBL" id="CP126446">
    <property type="protein sequence ID" value="WIF98758.1"/>
    <property type="molecule type" value="Genomic_DNA"/>
</dbReference>
<name>A0ABY8V002_9BACI</name>
<feature type="domain" description="Peptidase M15C" evidence="2">
    <location>
        <begin position="83"/>
        <end position="144"/>
    </location>
</feature>
<dbReference type="CDD" id="cd14845">
    <property type="entry name" value="L-Ala-D-Glu_peptidase_like"/>
    <property type="match status" value="1"/>
</dbReference>
<evidence type="ECO:0000313" key="4">
    <source>
        <dbReference type="Proteomes" id="UP001236652"/>
    </source>
</evidence>
<evidence type="ECO:0000313" key="3">
    <source>
        <dbReference type="EMBL" id="WIF98758.1"/>
    </source>
</evidence>
<dbReference type="Gene3D" id="1.10.101.10">
    <property type="entry name" value="PGBD-like superfamily/PGBD"/>
    <property type="match status" value="1"/>
</dbReference>
<sequence>MRVSLKTLIDRSIKNMGAVHSVVLNKALELVRQAYAEGINVQISSGFRSFEDQAYQYGKGRSNYRYNGVDYSKPGMSIVSHAKPGQSVHNYGLAIDYFLTTWDGSEATWSVNDNWCRVAEIGKSMGFSWGGDWSSFKDYPHLELTGGLTWYDLSQGERPTHLLADYLEEGMSGSKVKQLQNRLIDIGYDLGKYGADGDYGPTTKRAVMAFQKDYGLAVDGIYGDRTESKLVEVENMREFEEAPKSIAEEWKRAYELGLTDGAEPNESPTRAQVAAMIVRALDKK</sequence>
<dbReference type="SUPFAM" id="SSF55166">
    <property type="entry name" value="Hedgehog/DD-peptidase"/>
    <property type="match status" value="1"/>
</dbReference>
<reference evidence="3 4" key="1">
    <citation type="submission" date="2023-05" db="EMBL/GenBank/DDBJ databases">
        <title>Comparative genomics reveals the evidence of polycyclic aromatic hydrocarbons degradation in moderately halophilic genus Pontibacillus.</title>
        <authorList>
            <person name="Yang H."/>
            <person name="Qian Z."/>
        </authorList>
    </citation>
    <scope>NUCLEOTIDE SEQUENCE [LARGE SCALE GENOMIC DNA]</scope>
    <source>
        <strain evidence="4">HN14</strain>
    </source>
</reference>